<protein>
    <recommendedName>
        <fullName evidence="2">small monomeric GTPase</fullName>
        <ecNumber evidence="2">3.6.5.2</ecNumber>
    </recommendedName>
</protein>
<evidence type="ECO:0000256" key="1">
    <source>
        <dbReference type="ARBA" id="ARBA00008344"/>
    </source>
</evidence>
<dbReference type="SMART" id="SM00175">
    <property type="entry name" value="RAB"/>
    <property type="match status" value="1"/>
</dbReference>
<dbReference type="SUPFAM" id="SSF52540">
    <property type="entry name" value="P-loop containing nucleoside triphosphate hydrolases"/>
    <property type="match status" value="1"/>
</dbReference>
<dbReference type="Proteomes" id="UP001249851">
    <property type="component" value="Unassembled WGS sequence"/>
</dbReference>
<keyword evidence="7" id="KW-1185">Reference proteome</keyword>
<dbReference type="Gene3D" id="3.40.50.300">
    <property type="entry name" value="P-loop containing nucleotide triphosphate hydrolases"/>
    <property type="match status" value="1"/>
</dbReference>
<feature type="region of interest" description="Disordered" evidence="5">
    <location>
        <begin position="160"/>
        <end position="199"/>
    </location>
</feature>
<accession>A0AAD9QML6</accession>
<evidence type="ECO:0000256" key="5">
    <source>
        <dbReference type="SAM" id="MobiDB-lite"/>
    </source>
</evidence>
<dbReference type="InterPro" id="IPR051065">
    <property type="entry name" value="Ras-related_GTPase"/>
</dbReference>
<proteinExistence type="inferred from homology"/>
<reference evidence="6" key="1">
    <citation type="journal article" date="2023" name="G3 (Bethesda)">
        <title>Whole genome assembly and annotation of the endangered Caribbean coral Acropora cervicornis.</title>
        <authorList>
            <person name="Selwyn J.D."/>
            <person name="Vollmer S.V."/>
        </authorList>
    </citation>
    <scope>NUCLEOTIDE SEQUENCE</scope>
    <source>
        <strain evidence="6">K2</strain>
    </source>
</reference>
<dbReference type="GO" id="GO:0005525">
    <property type="term" value="F:GTP binding"/>
    <property type="evidence" value="ECO:0007669"/>
    <property type="project" value="InterPro"/>
</dbReference>
<gene>
    <name evidence="6" type="ORF">P5673_012722</name>
</gene>
<evidence type="ECO:0000256" key="4">
    <source>
        <dbReference type="ARBA" id="ARBA00048098"/>
    </source>
</evidence>
<evidence type="ECO:0000256" key="2">
    <source>
        <dbReference type="ARBA" id="ARBA00011984"/>
    </source>
</evidence>
<reference evidence="6" key="2">
    <citation type="journal article" date="2023" name="Science">
        <title>Genomic signatures of disease resistance in endangered staghorn corals.</title>
        <authorList>
            <person name="Vollmer S.V."/>
            <person name="Selwyn J.D."/>
            <person name="Despard B.A."/>
            <person name="Roesel C.L."/>
        </authorList>
    </citation>
    <scope>NUCLEOTIDE SEQUENCE</scope>
    <source>
        <strain evidence="6">K2</strain>
    </source>
</reference>
<dbReference type="EMBL" id="JARQWQ010000024">
    <property type="protein sequence ID" value="KAK2563736.1"/>
    <property type="molecule type" value="Genomic_DNA"/>
</dbReference>
<dbReference type="EC" id="3.6.5.2" evidence="2"/>
<dbReference type="PROSITE" id="PS51419">
    <property type="entry name" value="RAB"/>
    <property type="match status" value="1"/>
</dbReference>
<dbReference type="AlphaFoldDB" id="A0AAD9QML6"/>
<name>A0AAD9QML6_ACRCE</name>
<dbReference type="SMART" id="SM00173">
    <property type="entry name" value="RAS"/>
    <property type="match status" value="1"/>
</dbReference>
<dbReference type="PANTHER" id="PTHR45704">
    <property type="entry name" value="RAS-LIKE FAMILY MEMBER 11"/>
    <property type="match status" value="1"/>
</dbReference>
<comment type="catalytic activity">
    <reaction evidence="4">
        <text>GTP + H2O = GDP + phosphate + H(+)</text>
        <dbReference type="Rhea" id="RHEA:19669"/>
        <dbReference type="ChEBI" id="CHEBI:15377"/>
        <dbReference type="ChEBI" id="CHEBI:15378"/>
        <dbReference type="ChEBI" id="CHEBI:37565"/>
        <dbReference type="ChEBI" id="CHEBI:43474"/>
        <dbReference type="ChEBI" id="CHEBI:58189"/>
        <dbReference type="EC" id="3.6.5.2"/>
    </reaction>
</comment>
<dbReference type="Pfam" id="PF00071">
    <property type="entry name" value="Ras"/>
    <property type="match status" value="1"/>
</dbReference>
<comment type="similarity">
    <text evidence="1">Belongs to the small GTPase superfamily. Ras family.</text>
</comment>
<organism evidence="6 7">
    <name type="scientific">Acropora cervicornis</name>
    <name type="common">Staghorn coral</name>
    <dbReference type="NCBI Taxonomy" id="6130"/>
    <lineage>
        <taxon>Eukaryota</taxon>
        <taxon>Metazoa</taxon>
        <taxon>Cnidaria</taxon>
        <taxon>Anthozoa</taxon>
        <taxon>Hexacorallia</taxon>
        <taxon>Scleractinia</taxon>
        <taxon>Astrocoeniina</taxon>
        <taxon>Acroporidae</taxon>
        <taxon>Acropora</taxon>
    </lineage>
</organism>
<dbReference type="PROSITE" id="PS51421">
    <property type="entry name" value="RAS"/>
    <property type="match status" value="1"/>
</dbReference>
<keyword evidence="3" id="KW-0378">Hydrolase</keyword>
<sequence>MNSLVPAEARFLVLGSKAVGKSELTYNHTIKLEDEALTFDIRDTIEKGDACQIDKDIRWADAFLVVYSITDKNSFNKAIQQVESIYDTKGIDELQVALVGNKVDLEHFRKVSTVEGQSAAEQLGCMFFEVSASENYVNVQEALNVLFRKVSCHKKYMKQAKEKRKNTHPQIEKKKQKFGNSLFNWKTEKKRGPRRSETL</sequence>
<evidence type="ECO:0000256" key="3">
    <source>
        <dbReference type="ARBA" id="ARBA00022801"/>
    </source>
</evidence>
<dbReference type="InterPro" id="IPR001806">
    <property type="entry name" value="Small_GTPase"/>
</dbReference>
<comment type="caution">
    <text evidence="6">The sequence shown here is derived from an EMBL/GenBank/DDBJ whole genome shotgun (WGS) entry which is preliminary data.</text>
</comment>
<dbReference type="GO" id="GO:0003925">
    <property type="term" value="F:G protein activity"/>
    <property type="evidence" value="ECO:0007669"/>
    <property type="project" value="UniProtKB-EC"/>
</dbReference>
<dbReference type="InterPro" id="IPR027417">
    <property type="entry name" value="P-loop_NTPase"/>
</dbReference>
<evidence type="ECO:0000313" key="6">
    <source>
        <dbReference type="EMBL" id="KAK2563736.1"/>
    </source>
</evidence>
<evidence type="ECO:0000313" key="7">
    <source>
        <dbReference type="Proteomes" id="UP001249851"/>
    </source>
</evidence>